<dbReference type="GO" id="GO:0005840">
    <property type="term" value="C:ribosome"/>
    <property type="evidence" value="ECO:0007669"/>
    <property type="project" value="UniProtKB-KW"/>
</dbReference>
<accession>A0A1F4XK75</accession>
<reference evidence="5 6" key="1">
    <citation type="journal article" date="2016" name="Nat. Commun.">
        <title>Thousands of microbial genomes shed light on interconnected biogeochemical processes in an aquifer system.</title>
        <authorList>
            <person name="Anantharaman K."/>
            <person name="Brown C.T."/>
            <person name="Hug L.A."/>
            <person name="Sharon I."/>
            <person name="Castelle C.J."/>
            <person name="Probst A.J."/>
            <person name="Thomas B.C."/>
            <person name="Singh A."/>
            <person name="Wilkins M.J."/>
            <person name="Karaoz U."/>
            <person name="Brodie E.L."/>
            <person name="Williams K.H."/>
            <person name="Hubbard S.S."/>
            <person name="Banfield J.F."/>
        </authorList>
    </citation>
    <scope>NUCLEOTIDE SEQUENCE [LARGE SCALE GENOMIC DNA]</scope>
</reference>
<dbReference type="Gene3D" id="2.20.28.120">
    <property type="entry name" value="Ribosomal protein L33"/>
    <property type="match status" value="1"/>
</dbReference>
<dbReference type="Pfam" id="PF00471">
    <property type="entry name" value="Ribosomal_L33"/>
    <property type="match status" value="1"/>
</dbReference>
<dbReference type="GO" id="GO:1990904">
    <property type="term" value="C:ribonucleoprotein complex"/>
    <property type="evidence" value="ECO:0007669"/>
    <property type="project" value="UniProtKB-KW"/>
</dbReference>
<dbReference type="InterPro" id="IPR011332">
    <property type="entry name" value="Ribosomal_zn-bd"/>
</dbReference>
<dbReference type="AlphaFoldDB" id="A0A1F4XK75"/>
<protein>
    <recommendedName>
        <fullName evidence="4">Large ribosomal subunit protein bL33</fullName>
    </recommendedName>
</protein>
<evidence type="ECO:0000256" key="3">
    <source>
        <dbReference type="ARBA" id="ARBA00023274"/>
    </source>
</evidence>
<comment type="similarity">
    <text evidence="1">Belongs to the bacterial ribosomal protein bL33 family.</text>
</comment>
<organism evidence="5 6">
    <name type="scientific">Candidatus Abawacabacteria bacterium RBG_16_42_10</name>
    <dbReference type="NCBI Taxonomy" id="1817814"/>
    <lineage>
        <taxon>Bacteria</taxon>
        <taxon>Candidatus Abawacaibacteriota</taxon>
    </lineage>
</organism>
<keyword evidence="2 5" id="KW-0689">Ribosomal protein</keyword>
<evidence type="ECO:0000313" key="6">
    <source>
        <dbReference type="Proteomes" id="UP000177614"/>
    </source>
</evidence>
<evidence type="ECO:0000256" key="4">
    <source>
        <dbReference type="ARBA" id="ARBA00035176"/>
    </source>
</evidence>
<sequence>MAKKTNRLWITLEHKFKRVDGTTGSERMTSVKNKKNTTEKIRIKKFSKVERKHVEFVETK</sequence>
<dbReference type="InterPro" id="IPR001705">
    <property type="entry name" value="Ribosomal_bL33"/>
</dbReference>
<evidence type="ECO:0000256" key="1">
    <source>
        <dbReference type="ARBA" id="ARBA00007596"/>
    </source>
</evidence>
<dbReference type="InterPro" id="IPR038584">
    <property type="entry name" value="Ribosomal_bL33_sf"/>
</dbReference>
<dbReference type="NCBIfam" id="TIGR01023">
    <property type="entry name" value="rpmG_bact"/>
    <property type="match status" value="1"/>
</dbReference>
<dbReference type="GO" id="GO:0003735">
    <property type="term" value="F:structural constituent of ribosome"/>
    <property type="evidence" value="ECO:0007669"/>
    <property type="project" value="InterPro"/>
</dbReference>
<evidence type="ECO:0000313" key="5">
    <source>
        <dbReference type="EMBL" id="OGC82087.1"/>
    </source>
</evidence>
<gene>
    <name evidence="5" type="ORF">A2V81_02970</name>
</gene>
<dbReference type="SUPFAM" id="SSF57829">
    <property type="entry name" value="Zn-binding ribosomal proteins"/>
    <property type="match status" value="1"/>
</dbReference>
<dbReference type="EMBL" id="MEWR01000011">
    <property type="protein sequence ID" value="OGC82087.1"/>
    <property type="molecule type" value="Genomic_DNA"/>
</dbReference>
<dbReference type="Proteomes" id="UP000177614">
    <property type="component" value="Unassembled WGS sequence"/>
</dbReference>
<evidence type="ECO:0000256" key="2">
    <source>
        <dbReference type="ARBA" id="ARBA00022980"/>
    </source>
</evidence>
<name>A0A1F4XK75_9BACT</name>
<keyword evidence="3" id="KW-0687">Ribonucleoprotein</keyword>
<dbReference type="GO" id="GO:0005737">
    <property type="term" value="C:cytoplasm"/>
    <property type="evidence" value="ECO:0007669"/>
    <property type="project" value="UniProtKB-ARBA"/>
</dbReference>
<proteinExistence type="inferred from homology"/>
<dbReference type="GO" id="GO:0006412">
    <property type="term" value="P:translation"/>
    <property type="evidence" value="ECO:0007669"/>
    <property type="project" value="InterPro"/>
</dbReference>
<comment type="caution">
    <text evidence="5">The sequence shown here is derived from an EMBL/GenBank/DDBJ whole genome shotgun (WGS) entry which is preliminary data.</text>
</comment>